<keyword evidence="3" id="KW-0378">Hydrolase</keyword>
<feature type="domain" description="Prohead serine protease" evidence="5">
    <location>
        <begin position="68"/>
        <end position="227"/>
    </location>
</feature>
<keyword evidence="2" id="KW-0645">Protease</keyword>
<dbReference type="NCBIfam" id="TIGR01543">
    <property type="entry name" value="proheadase_HK97"/>
    <property type="match status" value="1"/>
</dbReference>
<feature type="region of interest" description="Disordered" evidence="4">
    <location>
        <begin position="1"/>
        <end position="38"/>
    </location>
</feature>
<feature type="compositionally biased region" description="Basic and acidic residues" evidence="4">
    <location>
        <begin position="1"/>
        <end position="24"/>
    </location>
</feature>
<gene>
    <name evidence="6" type="ORF">Airi01_101120</name>
</gene>
<protein>
    <recommendedName>
        <fullName evidence="5">Prohead serine protease domain-containing protein</fullName>
    </recommendedName>
</protein>
<proteinExistence type="predicted"/>
<organism evidence="6 7">
    <name type="scientific">Actinoallomurus iriomotensis</name>
    <dbReference type="NCBI Taxonomy" id="478107"/>
    <lineage>
        <taxon>Bacteria</taxon>
        <taxon>Bacillati</taxon>
        <taxon>Actinomycetota</taxon>
        <taxon>Actinomycetes</taxon>
        <taxon>Streptosporangiales</taxon>
        <taxon>Thermomonosporaceae</taxon>
        <taxon>Actinoallomurus</taxon>
    </lineage>
</organism>
<dbReference type="GO" id="GO:0008233">
    <property type="term" value="F:peptidase activity"/>
    <property type="evidence" value="ECO:0007669"/>
    <property type="project" value="UniProtKB-KW"/>
</dbReference>
<feature type="region of interest" description="Disordered" evidence="4">
    <location>
        <begin position="256"/>
        <end position="283"/>
    </location>
</feature>
<reference evidence="6" key="1">
    <citation type="submission" date="2023-03" db="EMBL/GenBank/DDBJ databases">
        <title>Actinoallomurus iriomotensis NBRC 103681.</title>
        <authorList>
            <person name="Ichikawa N."/>
            <person name="Sato H."/>
            <person name="Tonouchi N."/>
        </authorList>
    </citation>
    <scope>NUCLEOTIDE SEQUENCE</scope>
    <source>
        <strain evidence="6">NBRC 103681</strain>
    </source>
</reference>
<dbReference type="RefSeq" id="WP_285636842.1">
    <property type="nucleotide sequence ID" value="NZ_BSTJ01000023.1"/>
</dbReference>
<evidence type="ECO:0000256" key="3">
    <source>
        <dbReference type="ARBA" id="ARBA00022801"/>
    </source>
</evidence>
<evidence type="ECO:0000256" key="4">
    <source>
        <dbReference type="SAM" id="MobiDB-lite"/>
    </source>
</evidence>
<comment type="caution">
    <text evidence="6">The sequence shown here is derived from an EMBL/GenBank/DDBJ whole genome shotgun (WGS) entry which is preliminary data.</text>
</comment>
<sequence length="302" mass="33410">MQLDRERRGTDASHSDLPDAQDARPRRRRTASTAAVERRELSLDDASVRLVRAAAAADDEGDGAAAADDGDGVRFRGYASMFNTRYAVGNPLTWGFYEEVAPGSYTKTLSEGDQRFLIDHDTYYVVSRVSANSLALAQDRTGLAVDSALDQRLSYVSDLIVNLDNRNITGMSIGFYVMKADWSTVEIETVDGETVDADLRTIREIRLLEVSAVTFPACEETEAELNSVASALMQRGDAAAIERRAAYRPELRDLLETIDREPRESTRGDEDVEPREGTRRHVDQVGLAMRGLAARYALPLSR</sequence>
<evidence type="ECO:0000259" key="5">
    <source>
        <dbReference type="Pfam" id="PF04586"/>
    </source>
</evidence>
<evidence type="ECO:0000313" key="6">
    <source>
        <dbReference type="EMBL" id="GLY81845.1"/>
    </source>
</evidence>
<dbReference type="Proteomes" id="UP001165135">
    <property type="component" value="Unassembled WGS sequence"/>
</dbReference>
<evidence type="ECO:0000256" key="1">
    <source>
        <dbReference type="ARBA" id="ARBA00022612"/>
    </source>
</evidence>
<dbReference type="AlphaFoldDB" id="A0A9W6VVJ0"/>
<dbReference type="InterPro" id="IPR006433">
    <property type="entry name" value="Prohead_protease"/>
</dbReference>
<dbReference type="GO" id="GO:0006508">
    <property type="term" value="P:proteolysis"/>
    <property type="evidence" value="ECO:0007669"/>
    <property type="project" value="UniProtKB-KW"/>
</dbReference>
<keyword evidence="1" id="KW-1188">Viral release from host cell</keyword>
<dbReference type="Pfam" id="PF04586">
    <property type="entry name" value="Peptidase_S78"/>
    <property type="match status" value="1"/>
</dbReference>
<dbReference type="EMBL" id="BSTJ01000023">
    <property type="protein sequence ID" value="GLY81845.1"/>
    <property type="molecule type" value="Genomic_DNA"/>
</dbReference>
<evidence type="ECO:0000256" key="2">
    <source>
        <dbReference type="ARBA" id="ARBA00022670"/>
    </source>
</evidence>
<evidence type="ECO:0000313" key="7">
    <source>
        <dbReference type="Proteomes" id="UP001165135"/>
    </source>
</evidence>
<name>A0A9W6VVJ0_9ACTN</name>
<accession>A0A9W6VVJ0</accession>
<dbReference type="InterPro" id="IPR054613">
    <property type="entry name" value="Peptidase_S78_dom"/>
</dbReference>